<dbReference type="EnsemblPlants" id="Pp3c5_11620V3.1">
    <property type="protein sequence ID" value="PAC:32955219.CDS.1"/>
    <property type="gene ID" value="Pp3c5_11620"/>
</dbReference>
<protein>
    <recommendedName>
        <fullName evidence="1">Heterokaryon incompatibility domain-containing protein</fullName>
    </recommendedName>
</protein>
<dbReference type="STRING" id="3218.A0A2K1KJB6"/>
<gene>
    <name evidence="2" type="ORF">PHYPA_007544</name>
</gene>
<sequence length="89" mass="9429">MARLREDGGVSVVTSKSIVDAISLVEIFGLEYLWVDALCIIQDDDEDRKTQIANMDVVFTCAVLTIVSAAGSDANGGLPGIFPGSRPIT</sequence>
<dbReference type="Pfam" id="PF06985">
    <property type="entry name" value="HET"/>
    <property type="match status" value="1"/>
</dbReference>
<organism evidence="2">
    <name type="scientific">Physcomitrium patens</name>
    <name type="common">Spreading-leaved earth moss</name>
    <name type="synonym">Physcomitrella patens</name>
    <dbReference type="NCBI Taxonomy" id="3218"/>
    <lineage>
        <taxon>Eukaryota</taxon>
        <taxon>Viridiplantae</taxon>
        <taxon>Streptophyta</taxon>
        <taxon>Embryophyta</taxon>
        <taxon>Bryophyta</taxon>
        <taxon>Bryophytina</taxon>
        <taxon>Bryopsida</taxon>
        <taxon>Funariidae</taxon>
        <taxon>Funariales</taxon>
        <taxon>Funariaceae</taxon>
        <taxon>Physcomitrium</taxon>
    </lineage>
</organism>
<dbReference type="Gramene" id="Pp3c5_11620V3.1">
    <property type="protein sequence ID" value="PAC:32955219.CDS.1"/>
    <property type="gene ID" value="Pp3c5_11620"/>
</dbReference>
<reference evidence="3" key="3">
    <citation type="submission" date="2020-12" db="UniProtKB">
        <authorList>
            <consortium name="EnsemblPlants"/>
        </authorList>
    </citation>
    <scope>IDENTIFICATION</scope>
</reference>
<proteinExistence type="predicted"/>
<feature type="domain" description="Heterokaryon incompatibility" evidence="1">
    <location>
        <begin position="14"/>
        <end position="80"/>
    </location>
</feature>
<reference evidence="2 4" key="1">
    <citation type="journal article" date="2008" name="Science">
        <title>The Physcomitrella genome reveals evolutionary insights into the conquest of land by plants.</title>
        <authorList>
            <person name="Rensing S."/>
            <person name="Lang D."/>
            <person name="Zimmer A."/>
            <person name="Terry A."/>
            <person name="Salamov A."/>
            <person name="Shapiro H."/>
            <person name="Nishiyama T."/>
            <person name="Perroud P.-F."/>
            <person name="Lindquist E."/>
            <person name="Kamisugi Y."/>
            <person name="Tanahashi T."/>
            <person name="Sakakibara K."/>
            <person name="Fujita T."/>
            <person name="Oishi K."/>
            <person name="Shin-I T."/>
            <person name="Kuroki Y."/>
            <person name="Toyoda A."/>
            <person name="Suzuki Y."/>
            <person name="Hashimoto A."/>
            <person name="Yamaguchi K."/>
            <person name="Sugano A."/>
            <person name="Kohara Y."/>
            <person name="Fujiyama A."/>
            <person name="Anterola A."/>
            <person name="Aoki S."/>
            <person name="Ashton N."/>
            <person name="Barbazuk W.B."/>
            <person name="Barker E."/>
            <person name="Bennetzen J."/>
            <person name="Bezanilla M."/>
            <person name="Blankenship R."/>
            <person name="Cho S.H."/>
            <person name="Dutcher S."/>
            <person name="Estelle M."/>
            <person name="Fawcett J.A."/>
            <person name="Gundlach H."/>
            <person name="Hanada K."/>
            <person name="Heyl A."/>
            <person name="Hicks K.A."/>
            <person name="Hugh J."/>
            <person name="Lohr M."/>
            <person name="Mayer K."/>
            <person name="Melkozernov A."/>
            <person name="Murata T."/>
            <person name="Nelson D."/>
            <person name="Pils B."/>
            <person name="Prigge M."/>
            <person name="Reiss B."/>
            <person name="Renner T."/>
            <person name="Rombauts S."/>
            <person name="Rushton P."/>
            <person name="Sanderfoot A."/>
            <person name="Schween G."/>
            <person name="Shiu S.-H."/>
            <person name="Stueber K."/>
            <person name="Theodoulou F.L."/>
            <person name="Tu H."/>
            <person name="Van de Peer Y."/>
            <person name="Verrier P.J."/>
            <person name="Waters E."/>
            <person name="Wood A."/>
            <person name="Yang L."/>
            <person name="Cove D."/>
            <person name="Cuming A."/>
            <person name="Hasebe M."/>
            <person name="Lucas S."/>
            <person name="Mishler D.B."/>
            <person name="Reski R."/>
            <person name="Grigoriev I."/>
            <person name="Quatrano R.S."/>
            <person name="Boore J.L."/>
        </authorList>
    </citation>
    <scope>NUCLEOTIDE SEQUENCE [LARGE SCALE GENOMIC DNA]</scope>
    <source>
        <strain evidence="3 4">cv. Gransden 2004</strain>
    </source>
</reference>
<evidence type="ECO:0000313" key="4">
    <source>
        <dbReference type="Proteomes" id="UP000006727"/>
    </source>
</evidence>
<dbReference type="PANTHER" id="PTHR33112">
    <property type="entry name" value="DOMAIN PROTEIN, PUTATIVE-RELATED"/>
    <property type="match status" value="1"/>
</dbReference>
<evidence type="ECO:0000313" key="3">
    <source>
        <dbReference type="EnsemblPlants" id="PAC:32955219.CDS.1"/>
    </source>
</evidence>
<dbReference type="AlphaFoldDB" id="A0A2K1KJB6"/>
<dbReference type="InterPro" id="IPR010730">
    <property type="entry name" value="HET"/>
</dbReference>
<dbReference type="EMBL" id="ABEU02000005">
    <property type="protein sequence ID" value="PNR53869.1"/>
    <property type="molecule type" value="Genomic_DNA"/>
</dbReference>
<dbReference type="InParanoid" id="A0A2K1KJB6"/>
<dbReference type="Proteomes" id="UP000006727">
    <property type="component" value="Chromosome 5"/>
</dbReference>
<keyword evidence="4" id="KW-1185">Reference proteome</keyword>
<reference evidence="2 4" key="2">
    <citation type="journal article" date="2018" name="Plant J.">
        <title>The Physcomitrella patens chromosome-scale assembly reveals moss genome structure and evolution.</title>
        <authorList>
            <person name="Lang D."/>
            <person name="Ullrich K.K."/>
            <person name="Murat F."/>
            <person name="Fuchs J."/>
            <person name="Jenkins J."/>
            <person name="Haas F.B."/>
            <person name="Piednoel M."/>
            <person name="Gundlach H."/>
            <person name="Van Bel M."/>
            <person name="Meyberg R."/>
            <person name="Vives C."/>
            <person name="Morata J."/>
            <person name="Symeonidi A."/>
            <person name="Hiss M."/>
            <person name="Muchero W."/>
            <person name="Kamisugi Y."/>
            <person name="Saleh O."/>
            <person name="Blanc G."/>
            <person name="Decker E.L."/>
            <person name="van Gessel N."/>
            <person name="Grimwood J."/>
            <person name="Hayes R.D."/>
            <person name="Graham S.W."/>
            <person name="Gunter L.E."/>
            <person name="McDaniel S.F."/>
            <person name="Hoernstein S.N.W."/>
            <person name="Larsson A."/>
            <person name="Li F.W."/>
            <person name="Perroud P.F."/>
            <person name="Phillips J."/>
            <person name="Ranjan P."/>
            <person name="Rokshar D.S."/>
            <person name="Rothfels C.J."/>
            <person name="Schneider L."/>
            <person name="Shu S."/>
            <person name="Stevenson D.W."/>
            <person name="Thummler F."/>
            <person name="Tillich M."/>
            <person name="Villarreal Aguilar J.C."/>
            <person name="Widiez T."/>
            <person name="Wong G.K."/>
            <person name="Wymore A."/>
            <person name="Zhang Y."/>
            <person name="Zimmer A.D."/>
            <person name="Quatrano R.S."/>
            <person name="Mayer K.F.X."/>
            <person name="Goodstein D."/>
            <person name="Casacuberta J.M."/>
            <person name="Vandepoele K."/>
            <person name="Reski R."/>
            <person name="Cuming A.C."/>
            <person name="Tuskan G.A."/>
            <person name="Maumus F."/>
            <person name="Salse J."/>
            <person name="Schmutz J."/>
            <person name="Rensing S.A."/>
        </authorList>
    </citation>
    <scope>NUCLEOTIDE SEQUENCE [LARGE SCALE GENOMIC DNA]</scope>
    <source>
        <strain evidence="3 4">cv. Gransden 2004</strain>
    </source>
</reference>
<evidence type="ECO:0000259" key="1">
    <source>
        <dbReference type="Pfam" id="PF06985"/>
    </source>
</evidence>
<name>A0A2K1KJB6_PHYPA</name>
<dbReference type="PaxDb" id="3218-PP1S442_4V6.1"/>
<evidence type="ECO:0000313" key="2">
    <source>
        <dbReference type="EMBL" id="PNR53869.1"/>
    </source>
</evidence>
<dbReference type="PANTHER" id="PTHR33112:SF12">
    <property type="entry name" value="HETEROKARYON INCOMPATIBILITY DOMAIN-CONTAINING PROTEIN"/>
    <property type="match status" value="1"/>
</dbReference>
<accession>A0A2K1KJB6</accession>